<dbReference type="Pfam" id="PF01981">
    <property type="entry name" value="PTH2"/>
    <property type="match status" value="1"/>
</dbReference>
<evidence type="ECO:0000313" key="5">
    <source>
        <dbReference type="EMBL" id="CAB3366265.1"/>
    </source>
</evidence>
<comment type="similarity">
    <text evidence="3">Belongs to the PTH2 family.</text>
</comment>
<evidence type="ECO:0000256" key="3">
    <source>
        <dbReference type="ARBA" id="ARBA00038050"/>
    </source>
</evidence>
<evidence type="ECO:0000313" key="6">
    <source>
        <dbReference type="Proteomes" id="UP000494165"/>
    </source>
</evidence>
<evidence type="ECO:0000256" key="4">
    <source>
        <dbReference type="ARBA" id="ARBA00048707"/>
    </source>
</evidence>
<dbReference type="EC" id="3.1.1.29" evidence="1"/>
<dbReference type="AlphaFoldDB" id="A0A8S1CD05"/>
<evidence type="ECO:0000256" key="1">
    <source>
        <dbReference type="ARBA" id="ARBA00013260"/>
    </source>
</evidence>
<protein>
    <recommendedName>
        <fullName evidence="1">peptidyl-tRNA hydrolase</fullName>
        <ecNumber evidence="1">3.1.1.29</ecNumber>
    </recommendedName>
</protein>
<comment type="caution">
    <text evidence="5">The sequence shown here is derived from an EMBL/GenBank/DDBJ whole genome shotgun (WGS) entry which is preliminary data.</text>
</comment>
<keyword evidence="6" id="KW-1185">Reference proteome</keyword>
<accession>A0A8S1CD05</accession>
<sequence>MEAKQRISADFNGDGDRKSCCRNGNSSSGQYLKSCYIFAFMFPPQALKITGNQSAELAAGFLFDNEEDWGMASAAGGAGDDTVSQNRVQIDPLDDWTSAPPVEVVTDVIGDSSKMVFVINVELNMTPGKIAAQVAHASLALHRKLQYMCSAGTDILTQWEESGEKTVVLKCNNYPELKRIHEKADSMNVANCIIHDAGRTQVAPNSATVIGLFGSEKDLDEITGSLSLL</sequence>
<dbReference type="PANTHER" id="PTHR12649">
    <property type="entry name" value="PEPTIDYL-TRNA HYDROLASE 2"/>
    <property type="match status" value="1"/>
</dbReference>
<dbReference type="Gene3D" id="3.40.1490.10">
    <property type="entry name" value="Bit1"/>
    <property type="match status" value="1"/>
</dbReference>
<comment type="catalytic activity">
    <reaction evidence="4">
        <text>an N-acyl-L-alpha-aminoacyl-tRNA + H2O = an N-acyl-L-amino acid + a tRNA + H(+)</text>
        <dbReference type="Rhea" id="RHEA:54448"/>
        <dbReference type="Rhea" id="RHEA-COMP:10123"/>
        <dbReference type="Rhea" id="RHEA-COMP:13883"/>
        <dbReference type="ChEBI" id="CHEBI:15377"/>
        <dbReference type="ChEBI" id="CHEBI:15378"/>
        <dbReference type="ChEBI" id="CHEBI:59874"/>
        <dbReference type="ChEBI" id="CHEBI:78442"/>
        <dbReference type="ChEBI" id="CHEBI:138191"/>
        <dbReference type="EC" id="3.1.1.29"/>
    </reaction>
</comment>
<dbReference type="InterPro" id="IPR023476">
    <property type="entry name" value="Pep_tRNA_hydro_II_dom_sf"/>
</dbReference>
<dbReference type="CDD" id="cd02430">
    <property type="entry name" value="PTH2"/>
    <property type="match status" value="1"/>
</dbReference>
<dbReference type="SUPFAM" id="SSF102462">
    <property type="entry name" value="Peptidyl-tRNA hydrolase II"/>
    <property type="match status" value="1"/>
</dbReference>
<dbReference type="NCBIfam" id="TIGR00283">
    <property type="entry name" value="arch_pth2"/>
    <property type="match status" value="1"/>
</dbReference>
<evidence type="ECO:0000256" key="2">
    <source>
        <dbReference type="ARBA" id="ARBA00022801"/>
    </source>
</evidence>
<dbReference type="OrthoDB" id="1733656at2759"/>
<organism evidence="5 6">
    <name type="scientific">Cloeon dipterum</name>
    <dbReference type="NCBI Taxonomy" id="197152"/>
    <lineage>
        <taxon>Eukaryota</taxon>
        <taxon>Metazoa</taxon>
        <taxon>Ecdysozoa</taxon>
        <taxon>Arthropoda</taxon>
        <taxon>Hexapoda</taxon>
        <taxon>Insecta</taxon>
        <taxon>Pterygota</taxon>
        <taxon>Palaeoptera</taxon>
        <taxon>Ephemeroptera</taxon>
        <taxon>Pisciforma</taxon>
        <taxon>Baetidae</taxon>
        <taxon>Cloeon</taxon>
    </lineage>
</organism>
<dbReference type="InterPro" id="IPR002833">
    <property type="entry name" value="PTH2"/>
</dbReference>
<dbReference type="GO" id="GO:0004045">
    <property type="term" value="F:peptidyl-tRNA hydrolase activity"/>
    <property type="evidence" value="ECO:0007669"/>
    <property type="project" value="UniProtKB-EC"/>
</dbReference>
<dbReference type="PANTHER" id="PTHR12649:SF29">
    <property type="entry name" value="AMINOACYL-TRNA HYDROLASE"/>
    <property type="match status" value="1"/>
</dbReference>
<dbReference type="EMBL" id="CADEPI010000024">
    <property type="protein sequence ID" value="CAB3366265.1"/>
    <property type="molecule type" value="Genomic_DNA"/>
</dbReference>
<dbReference type="GO" id="GO:0005829">
    <property type="term" value="C:cytosol"/>
    <property type="evidence" value="ECO:0007669"/>
    <property type="project" value="TreeGrafter"/>
</dbReference>
<reference evidence="5 6" key="1">
    <citation type="submission" date="2020-04" db="EMBL/GenBank/DDBJ databases">
        <authorList>
            <person name="Alioto T."/>
            <person name="Alioto T."/>
            <person name="Gomez Garrido J."/>
        </authorList>
    </citation>
    <scope>NUCLEOTIDE SEQUENCE [LARGE SCALE GENOMIC DNA]</scope>
</reference>
<keyword evidence="2" id="KW-0378">Hydrolase</keyword>
<dbReference type="FunFam" id="3.40.1490.10:FF:000002">
    <property type="entry name" value="Peptidyl-tRNA hydrolase 2, mitochondrial"/>
    <property type="match status" value="1"/>
</dbReference>
<proteinExistence type="inferred from homology"/>
<name>A0A8S1CD05_9INSE</name>
<gene>
    <name evidence="5" type="ORF">CLODIP_2_CD01565</name>
</gene>
<dbReference type="Proteomes" id="UP000494165">
    <property type="component" value="Unassembled WGS sequence"/>
</dbReference>